<keyword evidence="2" id="KW-1185">Reference proteome</keyword>
<organism evidence="1 2">
    <name type="scientific">Azospirillum lipoferum (strain 4B)</name>
    <dbReference type="NCBI Taxonomy" id="862719"/>
    <lineage>
        <taxon>Bacteria</taxon>
        <taxon>Pseudomonadati</taxon>
        <taxon>Pseudomonadota</taxon>
        <taxon>Alphaproteobacteria</taxon>
        <taxon>Rhodospirillales</taxon>
        <taxon>Azospirillaceae</taxon>
        <taxon>Azospirillum</taxon>
    </lineage>
</organism>
<reference evidence="2" key="1">
    <citation type="journal article" date="2011" name="PLoS Genet.">
        <title>Azospirillum genomes reveal transition of bacteria from aquatic to terrestrial environments.</title>
        <authorList>
            <person name="Wisniewski-Dye F."/>
            <person name="Borziak K."/>
            <person name="Khalsa-Moyers G."/>
            <person name="Alexandre G."/>
            <person name="Sukharnikov L.O."/>
            <person name="Wuichet K."/>
            <person name="Hurst G.B."/>
            <person name="McDonald W.H."/>
            <person name="Robertson J.S."/>
            <person name="Barbe V."/>
            <person name="Calteau A."/>
            <person name="Rouy Z."/>
            <person name="Mangenot S."/>
            <person name="Prigent-Combaret C."/>
            <person name="Normand P."/>
            <person name="Boyer M."/>
            <person name="Siguier P."/>
            <person name="Dessaux Y."/>
            <person name="Elmerich C."/>
            <person name="Condemine G."/>
            <person name="Krishnen G."/>
            <person name="Kennedy I."/>
            <person name="Paterson A.H."/>
            <person name="Gonzalez V."/>
            <person name="Mavingui P."/>
            <person name="Zhulin I.B."/>
        </authorList>
    </citation>
    <scope>NUCLEOTIDE SEQUENCE [LARGE SCALE GENOMIC DNA]</scope>
    <source>
        <strain evidence="2">4B</strain>
    </source>
</reference>
<dbReference type="KEGG" id="ali:AZOLI_2386"/>
<evidence type="ECO:0000313" key="2">
    <source>
        <dbReference type="Proteomes" id="UP000005667"/>
    </source>
</evidence>
<dbReference type="HOGENOM" id="CLU_2566491_0_0_5"/>
<accession>G7Z2K5</accession>
<gene>
    <name evidence="1" type="ordered locus">AZOLI_2386</name>
</gene>
<dbReference type="AlphaFoldDB" id="G7Z2K5"/>
<proteinExistence type="predicted"/>
<dbReference type="EMBL" id="FQ311868">
    <property type="protein sequence ID" value="CBS87593.1"/>
    <property type="molecule type" value="Genomic_DNA"/>
</dbReference>
<dbReference type="STRING" id="862719.AZOLI_2386"/>
<evidence type="ECO:0000313" key="1">
    <source>
        <dbReference type="EMBL" id="CBS87593.1"/>
    </source>
</evidence>
<sequence length="81" mass="9155">MGKGFCFGRVEASCTFEMEVVMTADTSKLPTDDMDEHSESTIDLLRRLIDQRLSGPFIDAEEFSALLDARQSRHRKNGWAS</sequence>
<dbReference type="Proteomes" id="UP000005667">
    <property type="component" value="Chromosome"/>
</dbReference>
<name>G7Z2K5_AZOL4</name>
<protein>
    <submittedName>
        <fullName evidence="1">Uncharacterized protein</fullName>
    </submittedName>
</protein>